<reference evidence="1 2" key="1">
    <citation type="submission" date="2014-04" db="EMBL/GenBank/DDBJ databases">
        <authorList>
            <consortium name="DOE Joint Genome Institute"/>
            <person name="Kuo A."/>
            <person name="Girlanda M."/>
            <person name="Perotto S."/>
            <person name="Kohler A."/>
            <person name="Nagy L.G."/>
            <person name="Floudas D."/>
            <person name="Copeland A."/>
            <person name="Barry K.W."/>
            <person name="Cichocki N."/>
            <person name="Veneault-Fourrey C."/>
            <person name="LaButti K."/>
            <person name="Lindquist E.A."/>
            <person name="Lipzen A."/>
            <person name="Lundell T."/>
            <person name="Morin E."/>
            <person name="Murat C."/>
            <person name="Sun H."/>
            <person name="Tunlid A."/>
            <person name="Henrissat B."/>
            <person name="Grigoriev I.V."/>
            <person name="Hibbett D.S."/>
            <person name="Martin F."/>
            <person name="Nordberg H.P."/>
            <person name="Cantor M.N."/>
            <person name="Hua S.X."/>
        </authorList>
    </citation>
    <scope>NUCLEOTIDE SEQUENCE [LARGE SCALE GENOMIC DNA]</scope>
    <source>
        <strain evidence="1 2">MUT 4182</strain>
    </source>
</reference>
<organism evidence="1 2">
    <name type="scientific">Tulasnella calospora MUT 4182</name>
    <dbReference type="NCBI Taxonomy" id="1051891"/>
    <lineage>
        <taxon>Eukaryota</taxon>
        <taxon>Fungi</taxon>
        <taxon>Dikarya</taxon>
        <taxon>Basidiomycota</taxon>
        <taxon>Agaricomycotina</taxon>
        <taxon>Agaricomycetes</taxon>
        <taxon>Cantharellales</taxon>
        <taxon>Tulasnellaceae</taxon>
        <taxon>Tulasnella</taxon>
    </lineage>
</organism>
<sequence length="720" mass="81667">FHEAWTGQWWWKAQRALPKGAPVAPVILATDKTKLSYFSGDKAAWPVYLTIGNIPKRIRRQPSKRATVLIGYLPVTKLTWFTPQKRSSTGQDLFHSCMREILSPLVSTGESGCKMACADGFERNVYPLLASYMADHPERCLATCTKENGCTCCLVDDQEHGELWMDDDGQIVWSLFRDPDTSAEVIEQALNGDTKAEELAETQGLRIVHQPFWAELPLSNIFVAFPPDLLHQLHKGIFKEHLFSWCQTLMSEKALDQRYKSMPPHRDLRQFKNGISSITQWTGNEFKQMECVFMGAISGGIPAQAAQGAQALLDFIYYSQFPVLNEDDLDHMDRLLGQFHTVKDVFIRHGIRDHFNIPKLHALVHYTQMIRLHGTPDGYNTECPERLHIDYVKKGFRASDKRDYTRQMQTTLSRMEAVDIYQNFVVWLQPNFDNDTEMSDEGIVGEELEKGQTEETSQMEDLDSGNLMEGEVGQAEEHLITKVQQSVVSYPQTPSFPNVPLRIIVQACGAPQFFTCVRAYIRQAHGFGAHLGSLVEHDSFDLFKRATLHLGSPFDPDEEILDTVRATPKRAQGPLSKSASVASFDTVLVHKPEGEQYDLGPPTVAWLKVLFTLPSTIDPKKTQPLLAYIEWFTPFQRKKRDHATLLYKVSKVLDPGSNGYPAATVVPADSIIRSCHFIPIHPKSQGQHWKADTVLDRCKEIYFNEYLDLNTFVAFKVPRS</sequence>
<keyword evidence="2" id="KW-1185">Reference proteome</keyword>
<reference evidence="2" key="2">
    <citation type="submission" date="2015-01" db="EMBL/GenBank/DDBJ databases">
        <title>Evolutionary Origins and Diversification of the Mycorrhizal Mutualists.</title>
        <authorList>
            <consortium name="DOE Joint Genome Institute"/>
            <consortium name="Mycorrhizal Genomics Consortium"/>
            <person name="Kohler A."/>
            <person name="Kuo A."/>
            <person name="Nagy L.G."/>
            <person name="Floudas D."/>
            <person name="Copeland A."/>
            <person name="Barry K.W."/>
            <person name="Cichocki N."/>
            <person name="Veneault-Fourrey C."/>
            <person name="LaButti K."/>
            <person name="Lindquist E.A."/>
            <person name="Lipzen A."/>
            <person name="Lundell T."/>
            <person name="Morin E."/>
            <person name="Murat C."/>
            <person name="Riley R."/>
            <person name="Ohm R."/>
            <person name="Sun H."/>
            <person name="Tunlid A."/>
            <person name="Henrissat B."/>
            <person name="Grigoriev I.V."/>
            <person name="Hibbett D.S."/>
            <person name="Martin F."/>
        </authorList>
    </citation>
    <scope>NUCLEOTIDE SEQUENCE [LARGE SCALE GENOMIC DNA]</scope>
    <source>
        <strain evidence="2">MUT 4182</strain>
    </source>
</reference>
<dbReference type="HOGENOM" id="CLU_006344_4_2_1"/>
<dbReference type="Pfam" id="PF18759">
    <property type="entry name" value="Plavaka"/>
    <property type="match status" value="1"/>
</dbReference>
<feature type="non-terminal residue" evidence="1">
    <location>
        <position position="1"/>
    </location>
</feature>
<accession>A0A0C3QV54</accession>
<name>A0A0C3QV54_9AGAM</name>
<protein>
    <submittedName>
        <fullName evidence="1">Uncharacterized protein</fullName>
    </submittedName>
</protein>
<evidence type="ECO:0000313" key="1">
    <source>
        <dbReference type="EMBL" id="KIO33396.1"/>
    </source>
</evidence>
<dbReference type="InterPro" id="IPR041078">
    <property type="entry name" value="Plavaka"/>
</dbReference>
<dbReference type="AlphaFoldDB" id="A0A0C3QV54"/>
<gene>
    <name evidence="1" type="ORF">M407DRAFT_65584</name>
</gene>
<dbReference type="OrthoDB" id="2418900at2759"/>
<evidence type="ECO:0000313" key="2">
    <source>
        <dbReference type="Proteomes" id="UP000054248"/>
    </source>
</evidence>
<proteinExistence type="predicted"/>
<dbReference type="Proteomes" id="UP000054248">
    <property type="component" value="Unassembled WGS sequence"/>
</dbReference>
<dbReference type="EMBL" id="KN822948">
    <property type="protein sequence ID" value="KIO33396.1"/>
    <property type="molecule type" value="Genomic_DNA"/>
</dbReference>